<name>A0ABN2N8L3_9MICO</name>
<comment type="caution">
    <text evidence="9">The sequence shown here is derived from an EMBL/GenBank/DDBJ whole genome shotgun (WGS) entry which is preliminary data.</text>
</comment>
<dbReference type="InterPro" id="IPR027417">
    <property type="entry name" value="P-loop_NTPase"/>
</dbReference>
<dbReference type="Gene3D" id="3.40.50.300">
    <property type="entry name" value="P-loop containing nucleotide triphosphate hydrolases"/>
    <property type="match status" value="1"/>
</dbReference>
<keyword evidence="2" id="KW-1003">Cell membrane</keyword>
<comment type="subcellular location">
    <subcellularLocation>
        <location evidence="1">Cell membrane</location>
        <topology evidence="1">Multi-pass membrane protein</topology>
    </subcellularLocation>
</comment>
<keyword evidence="10" id="KW-1185">Reference proteome</keyword>
<dbReference type="InterPro" id="IPR032689">
    <property type="entry name" value="TraG-D_C"/>
</dbReference>
<sequence length="594" mass="61619">MTAQPTTRAGSDELTNLGLLALAALIVVGVVLRVAGNVTAFLTGHAPPESEPAAGLKVLTDPAHPGAALGADGLNSVLYWITVAILLTAVGAAVWFVWRFTAGLRTPSAHASSRAGLASSSDLARAASRRALVKRSATLRPSLEKAAPSDVGYLLGHGHGRELWASVEDSMLVLGPPRSGKGLHLVINMVLDAPGAVVTTSTRPDTLAVTIAARQKIGPVAVFDPQGLAADAGAGLRWSPIRGCETPRRAMVRAAGLAKETGLGGKGVENGGFWENTTRGALQAMLHAAALAGRSPRDLYLWSLSPAAAQDAVAILRAHPEAAHGWGDGLDGMINSDPRTRDSLWMGVGQALACLADPDVLDAVSPGPDEIFDPGAFLRERGTLYLLATGSGASASSALVAALIEDLTETARRLAARSPGQRLDPPLLLALDEIGNITPLPSLRFLMADGGGTGITTIPVFQSLAQARDQWGPEAAAAIWDSSIVKIILGGASSASDLRDLSALLGEKDEVTDSVTMGPDGTRSVQRSLRKVPVMPPETVRTLPFGTGLLLLRSAPPITARLRPWPKRDDAAELAAGRAAFETGRGQQDTGQEP</sequence>
<feature type="transmembrane region" description="Helical" evidence="7">
    <location>
        <begin position="14"/>
        <end position="35"/>
    </location>
</feature>
<feature type="domain" description="TraD/TraG TraM recognition site" evidence="8">
    <location>
        <begin position="426"/>
        <end position="544"/>
    </location>
</feature>
<gene>
    <name evidence="9" type="ORF">GCM10009751_09200</name>
</gene>
<evidence type="ECO:0000256" key="3">
    <source>
        <dbReference type="ARBA" id="ARBA00022692"/>
    </source>
</evidence>
<accession>A0ABN2N8L3</accession>
<dbReference type="CDD" id="cd01127">
    <property type="entry name" value="TrwB_TraG_TraD_VirD4"/>
    <property type="match status" value="1"/>
</dbReference>
<evidence type="ECO:0000259" key="8">
    <source>
        <dbReference type="Pfam" id="PF12696"/>
    </source>
</evidence>
<dbReference type="PANTHER" id="PTHR37937:SF1">
    <property type="entry name" value="CONJUGATIVE TRANSFER: DNA TRANSPORT"/>
    <property type="match status" value="1"/>
</dbReference>
<reference evidence="9 10" key="1">
    <citation type="journal article" date="2019" name="Int. J. Syst. Evol. Microbiol.">
        <title>The Global Catalogue of Microorganisms (GCM) 10K type strain sequencing project: providing services to taxonomists for standard genome sequencing and annotation.</title>
        <authorList>
            <consortium name="The Broad Institute Genomics Platform"/>
            <consortium name="The Broad Institute Genome Sequencing Center for Infectious Disease"/>
            <person name="Wu L."/>
            <person name="Ma J."/>
        </authorList>
    </citation>
    <scope>NUCLEOTIDE SEQUENCE [LARGE SCALE GENOMIC DNA]</scope>
    <source>
        <strain evidence="9 10">JCM 14326</strain>
    </source>
</reference>
<dbReference type="SUPFAM" id="SSF52540">
    <property type="entry name" value="P-loop containing nucleoside triphosphate hydrolases"/>
    <property type="match status" value="1"/>
</dbReference>
<dbReference type="RefSeq" id="WP_344099956.1">
    <property type="nucleotide sequence ID" value="NZ_BAAANL010000001.1"/>
</dbReference>
<evidence type="ECO:0000256" key="1">
    <source>
        <dbReference type="ARBA" id="ARBA00004651"/>
    </source>
</evidence>
<keyword evidence="5 7" id="KW-0472">Membrane</keyword>
<evidence type="ECO:0000256" key="6">
    <source>
        <dbReference type="SAM" id="MobiDB-lite"/>
    </source>
</evidence>
<keyword evidence="3 7" id="KW-0812">Transmembrane</keyword>
<evidence type="ECO:0000256" key="4">
    <source>
        <dbReference type="ARBA" id="ARBA00022989"/>
    </source>
</evidence>
<dbReference type="Proteomes" id="UP001501094">
    <property type="component" value="Unassembled WGS sequence"/>
</dbReference>
<feature type="compositionally biased region" description="Polar residues" evidence="6">
    <location>
        <begin position="585"/>
        <end position="594"/>
    </location>
</feature>
<feature type="transmembrane region" description="Helical" evidence="7">
    <location>
        <begin position="77"/>
        <end position="98"/>
    </location>
</feature>
<keyword evidence="4 7" id="KW-1133">Transmembrane helix</keyword>
<organism evidence="9 10">
    <name type="scientific">Myceligenerans crystallogenes</name>
    <dbReference type="NCBI Taxonomy" id="316335"/>
    <lineage>
        <taxon>Bacteria</taxon>
        <taxon>Bacillati</taxon>
        <taxon>Actinomycetota</taxon>
        <taxon>Actinomycetes</taxon>
        <taxon>Micrococcales</taxon>
        <taxon>Promicromonosporaceae</taxon>
        <taxon>Myceligenerans</taxon>
    </lineage>
</organism>
<proteinExistence type="predicted"/>
<feature type="region of interest" description="Disordered" evidence="6">
    <location>
        <begin position="575"/>
        <end position="594"/>
    </location>
</feature>
<evidence type="ECO:0000313" key="10">
    <source>
        <dbReference type="Proteomes" id="UP001501094"/>
    </source>
</evidence>
<evidence type="ECO:0000256" key="2">
    <source>
        <dbReference type="ARBA" id="ARBA00022475"/>
    </source>
</evidence>
<dbReference type="InterPro" id="IPR051539">
    <property type="entry name" value="T4SS-coupling_protein"/>
</dbReference>
<dbReference type="PANTHER" id="PTHR37937">
    <property type="entry name" value="CONJUGATIVE TRANSFER: DNA TRANSPORT"/>
    <property type="match status" value="1"/>
</dbReference>
<protein>
    <recommendedName>
        <fullName evidence="8">TraD/TraG TraM recognition site domain-containing protein</fullName>
    </recommendedName>
</protein>
<evidence type="ECO:0000313" key="9">
    <source>
        <dbReference type="EMBL" id="GAA1854538.1"/>
    </source>
</evidence>
<evidence type="ECO:0000256" key="7">
    <source>
        <dbReference type="SAM" id="Phobius"/>
    </source>
</evidence>
<dbReference type="EMBL" id="BAAANL010000001">
    <property type="protein sequence ID" value="GAA1854538.1"/>
    <property type="molecule type" value="Genomic_DNA"/>
</dbReference>
<dbReference type="Pfam" id="PF12696">
    <property type="entry name" value="TraG-D_C"/>
    <property type="match status" value="1"/>
</dbReference>
<evidence type="ECO:0000256" key="5">
    <source>
        <dbReference type="ARBA" id="ARBA00023136"/>
    </source>
</evidence>